<reference evidence="3" key="2">
    <citation type="journal article" date="2022" name="Microbiol. Resour. Announc.">
        <title>Metagenome Sequencing to Explore Phylogenomics of Terrestrial Cyanobacteria.</title>
        <authorList>
            <person name="Ward R.D."/>
            <person name="Stajich J.E."/>
            <person name="Johansen J.R."/>
            <person name="Huntemann M."/>
            <person name="Clum A."/>
            <person name="Foster B."/>
            <person name="Foster B."/>
            <person name="Roux S."/>
            <person name="Palaniappan K."/>
            <person name="Varghese N."/>
            <person name="Mukherjee S."/>
            <person name="Reddy T.B.K."/>
            <person name="Daum C."/>
            <person name="Copeland A."/>
            <person name="Chen I.A."/>
            <person name="Ivanova N.N."/>
            <person name="Kyrpides N.C."/>
            <person name="Shapiro N."/>
            <person name="Eloe-Fadrosh E.A."/>
            <person name="Pietrasiak N."/>
        </authorList>
    </citation>
    <scope>NUCLEOTIDE SEQUENCE</scope>
    <source>
        <strain evidence="3">CPER-KK1</strain>
    </source>
</reference>
<evidence type="ECO:0000313" key="3">
    <source>
        <dbReference type="EMBL" id="MBW4548728.1"/>
    </source>
</evidence>
<dbReference type="CDD" id="cd00090">
    <property type="entry name" value="HTH_ARSR"/>
    <property type="match status" value="1"/>
</dbReference>
<evidence type="ECO:0000313" key="4">
    <source>
        <dbReference type="Proteomes" id="UP000753908"/>
    </source>
</evidence>
<sequence>MSLETATGFTVSFTALLERYGIAQSTLSHRIKQLRLKTKRSGRNVYLSLHQLAQLDDLHRFLQEHPRNTIREFLTLSGRSSTKIESIDRNIESSGESLTNHSYQDDLSKESRGESSQEQQVLNQYAQLADEHRHIINEQRYIINDQLRLLDEQKLEIEELKAQLEQMKRQVDSAEREKLMLKHKLGRYKSDADKYRDACYRWQDFWEDTFHCPLLSAQIGGASEVVQKHTFPYPSLSTRLGGASEVVQEDTFSCSSLPTWLGGASEVVQKHTSSCSSLPTWLGGASEVVQPEQSFIWVKTRLYWRGSESDFLMAANDINSRLPQFID</sequence>
<gene>
    <name evidence="3" type="ORF">KME25_30630</name>
</gene>
<protein>
    <submittedName>
        <fullName evidence="3">Uncharacterized protein</fullName>
    </submittedName>
</protein>
<evidence type="ECO:0000256" key="1">
    <source>
        <dbReference type="SAM" id="Coils"/>
    </source>
</evidence>
<feature type="compositionally biased region" description="Basic and acidic residues" evidence="2">
    <location>
        <begin position="103"/>
        <end position="115"/>
    </location>
</feature>
<dbReference type="InterPro" id="IPR011991">
    <property type="entry name" value="ArsR-like_HTH"/>
</dbReference>
<name>A0A951UCR7_9CYAN</name>
<organism evidence="3 4">
    <name type="scientific">Symplocastrum torsivum CPER-KK1</name>
    <dbReference type="NCBI Taxonomy" id="450513"/>
    <lineage>
        <taxon>Bacteria</taxon>
        <taxon>Bacillati</taxon>
        <taxon>Cyanobacteriota</taxon>
        <taxon>Cyanophyceae</taxon>
        <taxon>Oscillatoriophycideae</taxon>
        <taxon>Oscillatoriales</taxon>
        <taxon>Microcoleaceae</taxon>
        <taxon>Symplocastrum</taxon>
    </lineage>
</organism>
<reference evidence="3" key="1">
    <citation type="submission" date="2021-05" db="EMBL/GenBank/DDBJ databases">
        <authorList>
            <person name="Pietrasiak N."/>
            <person name="Ward R."/>
            <person name="Stajich J.E."/>
            <person name="Kurbessoian T."/>
        </authorList>
    </citation>
    <scope>NUCLEOTIDE SEQUENCE</scope>
    <source>
        <strain evidence="3">CPER-KK1</strain>
    </source>
</reference>
<feature type="region of interest" description="Disordered" evidence="2">
    <location>
        <begin position="89"/>
        <end position="118"/>
    </location>
</feature>
<evidence type="ECO:0000256" key="2">
    <source>
        <dbReference type="SAM" id="MobiDB-lite"/>
    </source>
</evidence>
<dbReference type="EMBL" id="JAHHIF010000070">
    <property type="protein sequence ID" value="MBW4548728.1"/>
    <property type="molecule type" value="Genomic_DNA"/>
</dbReference>
<keyword evidence="1" id="KW-0175">Coiled coil</keyword>
<comment type="caution">
    <text evidence="3">The sequence shown here is derived from an EMBL/GenBank/DDBJ whole genome shotgun (WGS) entry which is preliminary data.</text>
</comment>
<dbReference type="Proteomes" id="UP000753908">
    <property type="component" value="Unassembled WGS sequence"/>
</dbReference>
<dbReference type="AlphaFoldDB" id="A0A951UCR7"/>
<feature type="coiled-coil region" evidence="1">
    <location>
        <begin position="143"/>
        <end position="184"/>
    </location>
</feature>
<accession>A0A951UCR7</accession>
<proteinExistence type="predicted"/>
<feature type="compositionally biased region" description="Polar residues" evidence="2">
    <location>
        <begin position="92"/>
        <end position="102"/>
    </location>
</feature>